<accession>A0AC58RWA5</accession>
<protein>
    <submittedName>
        <fullName evidence="2">Uncharacterized protein LOC142163758</fullName>
    </submittedName>
</protein>
<reference evidence="1" key="1">
    <citation type="journal article" date="2014" name="Nat. Commun.">
        <title>The tobacco genome sequence and its comparison with those of tomato and potato.</title>
        <authorList>
            <person name="Sierro N."/>
            <person name="Battey J.N."/>
            <person name="Ouadi S."/>
            <person name="Bakaher N."/>
            <person name="Bovet L."/>
            <person name="Willig A."/>
            <person name="Goepfert S."/>
            <person name="Peitsch M.C."/>
            <person name="Ivanov N.V."/>
        </authorList>
    </citation>
    <scope>NUCLEOTIDE SEQUENCE [LARGE SCALE GENOMIC DNA]</scope>
</reference>
<evidence type="ECO:0000313" key="2">
    <source>
        <dbReference type="RefSeq" id="XP_075076993.1"/>
    </source>
</evidence>
<dbReference type="RefSeq" id="XP_075076993.1">
    <property type="nucleotide sequence ID" value="XM_075220892.1"/>
</dbReference>
<reference evidence="2" key="2">
    <citation type="submission" date="2025-08" db="UniProtKB">
        <authorList>
            <consortium name="RefSeq"/>
        </authorList>
    </citation>
    <scope>IDENTIFICATION</scope>
    <source>
        <tissue evidence="2">Leaf</tissue>
    </source>
</reference>
<proteinExistence type="predicted"/>
<organism evidence="1 2">
    <name type="scientific">Nicotiana tabacum</name>
    <name type="common">Common tobacco</name>
    <dbReference type="NCBI Taxonomy" id="4097"/>
    <lineage>
        <taxon>Eukaryota</taxon>
        <taxon>Viridiplantae</taxon>
        <taxon>Streptophyta</taxon>
        <taxon>Embryophyta</taxon>
        <taxon>Tracheophyta</taxon>
        <taxon>Spermatophyta</taxon>
        <taxon>Magnoliopsida</taxon>
        <taxon>eudicotyledons</taxon>
        <taxon>Gunneridae</taxon>
        <taxon>Pentapetalae</taxon>
        <taxon>asterids</taxon>
        <taxon>lamiids</taxon>
        <taxon>Solanales</taxon>
        <taxon>Solanaceae</taxon>
        <taxon>Nicotianoideae</taxon>
        <taxon>Nicotianeae</taxon>
        <taxon>Nicotiana</taxon>
    </lineage>
</organism>
<keyword evidence="1" id="KW-1185">Reference proteome</keyword>
<evidence type="ECO:0000313" key="1">
    <source>
        <dbReference type="Proteomes" id="UP000790787"/>
    </source>
</evidence>
<name>A0AC58RWA5_TOBAC</name>
<gene>
    <name evidence="2" type="primary">LOC142163758</name>
</gene>
<sequence length="209" mass="24144">MISTIFWNIRGVRSKKAIHRLKLLININKVVFVAFFEPFVDMSKINGYKSFLGFQHYQANVNGKIWCLWNYLDQTEVLVHSEQQITLNMKENAADSGTFITAVYAKCTTSERRDLWYSIHNMNNTIDGPWCIGGDFSIIMDPTEKLGGNPHRACISLDFISTMESCGLMDIRFTGPRYTWCNNRRPSKIIWKRLDMIMINGINTSKITL</sequence>
<dbReference type="Proteomes" id="UP000790787">
    <property type="component" value="Chromosome 1"/>
</dbReference>